<feature type="domain" description="Rubrerythrin diiron-binding" evidence="1">
    <location>
        <begin position="4"/>
        <end position="56"/>
    </location>
</feature>
<accession>A0A5K7ZPT3</accession>
<evidence type="ECO:0000313" key="3">
    <source>
        <dbReference type="Proteomes" id="UP000427769"/>
    </source>
</evidence>
<dbReference type="InterPro" id="IPR009078">
    <property type="entry name" value="Ferritin-like_SF"/>
</dbReference>
<name>A0A5K7ZPT3_9BACT</name>
<dbReference type="KEGG" id="dwd:DSCW_61040"/>
<evidence type="ECO:0000313" key="2">
    <source>
        <dbReference type="EMBL" id="BBO78687.1"/>
    </source>
</evidence>
<gene>
    <name evidence="2" type="ORF">DSCW_61040</name>
</gene>
<dbReference type="SUPFAM" id="SSF47240">
    <property type="entry name" value="Ferritin-like"/>
    <property type="match status" value="1"/>
</dbReference>
<sequence>MDFKNLEALIRFAIEKEKEAAEFYESNSESEMMSGKKQMLKEFAAEERKHQQMLKEYLATGVARKLDEYRFEWITDIKRSDYVDEVEYQPGMAYNELLMLAMKREEAALKLYNQLLEKAEDEDAKKLFKMLCQEEAKHKLALETMYDDYMAEMGD</sequence>
<evidence type="ECO:0000259" key="1">
    <source>
        <dbReference type="Pfam" id="PF02915"/>
    </source>
</evidence>
<dbReference type="RefSeq" id="WP_170302525.1">
    <property type="nucleotide sequence ID" value="NZ_AP021875.1"/>
</dbReference>
<dbReference type="InterPro" id="IPR003251">
    <property type="entry name" value="Rr_diiron-bd_dom"/>
</dbReference>
<protein>
    <recommendedName>
        <fullName evidence="1">Rubrerythrin diiron-binding domain-containing protein</fullName>
    </recommendedName>
</protein>
<dbReference type="Pfam" id="PF02915">
    <property type="entry name" value="Rubrerythrin"/>
    <property type="match status" value="2"/>
</dbReference>
<dbReference type="GO" id="GO:0046872">
    <property type="term" value="F:metal ion binding"/>
    <property type="evidence" value="ECO:0007669"/>
    <property type="project" value="InterPro"/>
</dbReference>
<dbReference type="PANTHER" id="PTHR33531">
    <property type="entry name" value="RUBRERYTHRIN SUBFAMILY"/>
    <property type="match status" value="1"/>
</dbReference>
<keyword evidence="3" id="KW-1185">Reference proteome</keyword>
<dbReference type="CDD" id="cd01045">
    <property type="entry name" value="Ferritin_like_AB"/>
    <property type="match status" value="1"/>
</dbReference>
<dbReference type="GO" id="GO:0016491">
    <property type="term" value="F:oxidoreductase activity"/>
    <property type="evidence" value="ECO:0007669"/>
    <property type="project" value="InterPro"/>
</dbReference>
<dbReference type="AlphaFoldDB" id="A0A5K7ZPT3"/>
<dbReference type="Proteomes" id="UP000427769">
    <property type="component" value="Chromosome"/>
</dbReference>
<dbReference type="EMBL" id="AP021875">
    <property type="protein sequence ID" value="BBO78687.1"/>
    <property type="molecule type" value="Genomic_DNA"/>
</dbReference>
<proteinExistence type="predicted"/>
<dbReference type="Gene3D" id="1.20.1260.10">
    <property type="match status" value="1"/>
</dbReference>
<feature type="domain" description="Rubrerythrin diiron-binding" evidence="1">
    <location>
        <begin position="96"/>
        <end position="145"/>
    </location>
</feature>
<dbReference type="InterPro" id="IPR012347">
    <property type="entry name" value="Ferritin-like"/>
</dbReference>
<organism evidence="2 3">
    <name type="scientific">Desulfosarcina widdelii</name>
    <dbReference type="NCBI Taxonomy" id="947919"/>
    <lineage>
        <taxon>Bacteria</taxon>
        <taxon>Pseudomonadati</taxon>
        <taxon>Thermodesulfobacteriota</taxon>
        <taxon>Desulfobacteria</taxon>
        <taxon>Desulfobacterales</taxon>
        <taxon>Desulfosarcinaceae</taxon>
        <taxon>Desulfosarcina</taxon>
    </lineage>
</organism>
<dbReference type="PANTHER" id="PTHR33531:SF10">
    <property type="entry name" value="BLR7895 PROTEIN"/>
    <property type="match status" value="1"/>
</dbReference>
<reference evidence="2 3" key="1">
    <citation type="submission" date="2019-11" db="EMBL/GenBank/DDBJ databases">
        <title>Comparative genomics of hydrocarbon-degrading Desulfosarcina strains.</title>
        <authorList>
            <person name="Watanabe M."/>
            <person name="Kojima H."/>
            <person name="Fukui M."/>
        </authorList>
    </citation>
    <scope>NUCLEOTIDE SEQUENCE [LARGE SCALE GENOMIC DNA]</scope>
    <source>
        <strain evidence="2 3">PP31</strain>
    </source>
</reference>